<comment type="catalytic activity">
    <reaction evidence="1">
        <text>Hydrolysis of terminal non-reducing N-acetyl-D-hexosamine residues in N-acetyl-beta-D-hexosaminides.</text>
        <dbReference type="EC" id="3.2.1.52"/>
    </reaction>
</comment>
<dbReference type="InterPro" id="IPR029018">
    <property type="entry name" value="Hex-like_dom2"/>
</dbReference>
<dbReference type="GO" id="GO:0004563">
    <property type="term" value="F:beta-N-acetylhexosaminidase activity"/>
    <property type="evidence" value="ECO:0007669"/>
    <property type="project" value="UniProtKB-EC"/>
</dbReference>
<dbReference type="CDD" id="cd06563">
    <property type="entry name" value="GH20_chitobiase-like"/>
    <property type="match status" value="1"/>
</dbReference>
<feature type="compositionally biased region" description="Low complexity" evidence="7">
    <location>
        <begin position="610"/>
        <end position="630"/>
    </location>
</feature>
<keyword evidence="5 10" id="KW-0326">Glycosidase</keyword>
<dbReference type="Gene3D" id="3.30.379.10">
    <property type="entry name" value="Chitobiase/beta-hexosaminidase domain 2-like"/>
    <property type="match status" value="1"/>
</dbReference>
<dbReference type="Gene3D" id="3.20.20.80">
    <property type="entry name" value="Glycosidases"/>
    <property type="match status" value="1"/>
</dbReference>
<accession>A0A7W8B7K8</accession>
<feature type="domain" description="Beta-hexosaminidase bacterial type N-terminal" evidence="9">
    <location>
        <begin position="22"/>
        <end position="160"/>
    </location>
</feature>
<dbReference type="SUPFAM" id="SSF55545">
    <property type="entry name" value="beta-N-acetylhexosaminidase-like domain"/>
    <property type="match status" value="1"/>
</dbReference>
<dbReference type="PANTHER" id="PTHR22600">
    <property type="entry name" value="BETA-HEXOSAMINIDASE"/>
    <property type="match status" value="1"/>
</dbReference>
<dbReference type="InterPro" id="IPR015882">
    <property type="entry name" value="HEX_bac_N"/>
</dbReference>
<dbReference type="GO" id="GO:0016020">
    <property type="term" value="C:membrane"/>
    <property type="evidence" value="ECO:0007669"/>
    <property type="project" value="TreeGrafter"/>
</dbReference>
<name>A0A7W8B7K8_STREU</name>
<evidence type="ECO:0000256" key="6">
    <source>
        <dbReference type="PIRSR" id="PIRSR625705-1"/>
    </source>
</evidence>
<comment type="caution">
    <text evidence="10">The sequence shown here is derived from an EMBL/GenBank/DDBJ whole genome shotgun (WGS) entry which is preliminary data.</text>
</comment>
<feature type="domain" description="Glycoside hydrolase family 20 catalytic" evidence="8">
    <location>
        <begin position="163"/>
        <end position="398"/>
    </location>
</feature>
<feature type="compositionally biased region" description="Basic and acidic residues" evidence="7">
    <location>
        <begin position="1"/>
        <end position="19"/>
    </location>
</feature>
<dbReference type="GO" id="GO:0030203">
    <property type="term" value="P:glycosaminoglycan metabolic process"/>
    <property type="evidence" value="ECO:0007669"/>
    <property type="project" value="TreeGrafter"/>
</dbReference>
<gene>
    <name evidence="10" type="ORF">FHS36_001224</name>
</gene>
<dbReference type="Pfam" id="PF00728">
    <property type="entry name" value="Glyco_hydro_20"/>
    <property type="match status" value="2"/>
</dbReference>
<dbReference type="OrthoDB" id="9763537at2"/>
<evidence type="ECO:0000256" key="2">
    <source>
        <dbReference type="ARBA" id="ARBA00006285"/>
    </source>
</evidence>
<evidence type="ECO:0000313" key="10">
    <source>
        <dbReference type="EMBL" id="MBB5117818.1"/>
    </source>
</evidence>
<evidence type="ECO:0000259" key="9">
    <source>
        <dbReference type="Pfam" id="PF02838"/>
    </source>
</evidence>
<comment type="similarity">
    <text evidence="2">Belongs to the glycosyl hydrolase 20 family.</text>
</comment>
<dbReference type="Proteomes" id="UP000528608">
    <property type="component" value="Unassembled WGS sequence"/>
</dbReference>
<evidence type="ECO:0000256" key="4">
    <source>
        <dbReference type="ARBA" id="ARBA00022801"/>
    </source>
</evidence>
<dbReference type="GO" id="GO:0005975">
    <property type="term" value="P:carbohydrate metabolic process"/>
    <property type="evidence" value="ECO:0007669"/>
    <property type="project" value="InterPro"/>
</dbReference>
<feature type="active site" description="Proton donor" evidence="6">
    <location>
        <position position="341"/>
    </location>
</feature>
<feature type="region of interest" description="Disordered" evidence="7">
    <location>
        <begin position="606"/>
        <end position="630"/>
    </location>
</feature>
<dbReference type="AlphaFoldDB" id="A0A7W8B7K8"/>
<dbReference type="InterPro" id="IPR025705">
    <property type="entry name" value="Beta_hexosaminidase_sua/sub"/>
</dbReference>
<dbReference type="EC" id="3.2.1.52" evidence="3"/>
<evidence type="ECO:0000259" key="8">
    <source>
        <dbReference type="Pfam" id="PF00728"/>
    </source>
</evidence>
<dbReference type="Pfam" id="PF02838">
    <property type="entry name" value="Glyco_hydro_20b"/>
    <property type="match status" value="1"/>
</dbReference>
<dbReference type="EMBL" id="JACHJF010000002">
    <property type="protein sequence ID" value="MBB5117818.1"/>
    <property type="molecule type" value="Genomic_DNA"/>
</dbReference>
<dbReference type="RefSeq" id="WP_102916913.1">
    <property type="nucleotide sequence ID" value="NZ_JACHJF010000002.1"/>
</dbReference>
<keyword evidence="4 10" id="KW-0378">Hydrolase</keyword>
<evidence type="ECO:0000256" key="1">
    <source>
        <dbReference type="ARBA" id="ARBA00001231"/>
    </source>
</evidence>
<feature type="region of interest" description="Disordered" evidence="7">
    <location>
        <begin position="398"/>
        <end position="457"/>
    </location>
</feature>
<evidence type="ECO:0000313" key="11">
    <source>
        <dbReference type="Proteomes" id="UP000528608"/>
    </source>
</evidence>
<evidence type="ECO:0000256" key="7">
    <source>
        <dbReference type="SAM" id="MobiDB-lite"/>
    </source>
</evidence>
<feature type="region of interest" description="Disordered" evidence="7">
    <location>
        <begin position="1"/>
        <end position="26"/>
    </location>
</feature>
<feature type="domain" description="Glycoside hydrolase family 20 catalytic" evidence="8">
    <location>
        <begin position="462"/>
        <end position="573"/>
    </location>
</feature>
<evidence type="ECO:0000256" key="5">
    <source>
        <dbReference type="ARBA" id="ARBA00023295"/>
    </source>
</evidence>
<feature type="compositionally biased region" description="Gly residues" evidence="7">
    <location>
        <begin position="435"/>
        <end position="457"/>
    </location>
</feature>
<organism evidence="10 11">
    <name type="scientific">Streptomyces eurocidicus</name>
    <name type="common">Streptoverticillium eurocidicus</name>
    <dbReference type="NCBI Taxonomy" id="66423"/>
    <lineage>
        <taxon>Bacteria</taxon>
        <taxon>Bacillati</taxon>
        <taxon>Actinomycetota</taxon>
        <taxon>Actinomycetes</taxon>
        <taxon>Kitasatosporales</taxon>
        <taxon>Streptomycetaceae</taxon>
        <taxon>Streptomyces</taxon>
    </lineage>
</organism>
<dbReference type="SUPFAM" id="SSF51445">
    <property type="entry name" value="(Trans)glycosidases"/>
    <property type="match status" value="1"/>
</dbReference>
<dbReference type="InterPro" id="IPR017853">
    <property type="entry name" value="GH"/>
</dbReference>
<proteinExistence type="inferred from homology"/>
<evidence type="ECO:0000256" key="3">
    <source>
        <dbReference type="ARBA" id="ARBA00012663"/>
    </source>
</evidence>
<sequence>MTDHGSDHRSGRGTEREPGHGPGLVPLPRHVTGIPPHGVFVLDEHTAVGAGPGTEGVARWLRATVGAATGLPLPEAGDDAGEHHDSIVLRVSPDVARELGPEGYRLRVEGDGIAIDGGGAAGVFLGAQTLRQLLGPEAFRRAPVTGRREWPVPMTAVEDAPRFRWRGVLLDVARHFTPKDGVLRFLDLLAAHKLNVLHLHLTDDQGWRLEIERYPRLTEVGAWRARTKLGHRASPLWDERPHGGFYTKDDIREIVAYAAERHITVVPEIDVPGHSQAAIAAYPELGNTDVVDTAALSVWDTWGISPNVLAPTDHTLAFYENVLTEVLELFPSVFVHLGGDECPKEQWKASPAARARIEAEGLGDEDGLQSWFIRHFDRWLAARGRRLVGWDEILEGAPAASDEAEGASGGASRAESEPEPGGEPPRDEERRQGAGAPGGGAPGGGAPGAGAPGGGATKWGLAPGATVSSWRGYAGGIAAAEAGHDVVMCPEQWVYLDHRQAAGPDEPVPIGYVRTLEDVYLFEPVPPELTGEAAARVIGAQANLWTEVTETQQRVDYQAFPRLAAFAEAVWSALPAPADRDYAGFERRMTAHYARLDALGVDYRPPGGPRPWQRRPGLLGRPLDGRPPIV</sequence>
<dbReference type="PRINTS" id="PR00738">
    <property type="entry name" value="GLHYDRLASE20"/>
</dbReference>
<protein>
    <recommendedName>
        <fullName evidence="3">beta-N-acetylhexosaminidase</fullName>
        <ecNumber evidence="3">3.2.1.52</ecNumber>
    </recommendedName>
</protein>
<reference evidence="10 11" key="1">
    <citation type="submission" date="2020-08" db="EMBL/GenBank/DDBJ databases">
        <title>Genomic Encyclopedia of Type Strains, Phase III (KMG-III): the genomes of soil and plant-associated and newly described type strains.</title>
        <authorList>
            <person name="Whitman W."/>
        </authorList>
    </citation>
    <scope>NUCLEOTIDE SEQUENCE [LARGE SCALE GENOMIC DNA]</scope>
    <source>
        <strain evidence="10 11">CECT 3259</strain>
    </source>
</reference>
<dbReference type="PANTHER" id="PTHR22600:SF57">
    <property type="entry name" value="BETA-N-ACETYLHEXOSAMINIDASE"/>
    <property type="match status" value="1"/>
</dbReference>
<dbReference type="InterPro" id="IPR015883">
    <property type="entry name" value="Glyco_hydro_20_cat"/>
</dbReference>